<dbReference type="PROSITE" id="PS00687">
    <property type="entry name" value="ALDEHYDE_DEHYDR_GLU"/>
    <property type="match status" value="1"/>
</dbReference>
<dbReference type="PANTHER" id="PTHR11699">
    <property type="entry name" value="ALDEHYDE DEHYDROGENASE-RELATED"/>
    <property type="match status" value="1"/>
</dbReference>
<dbReference type="AlphaFoldDB" id="K6WVW7"/>
<proteinExistence type="inferred from homology"/>
<dbReference type="InterPro" id="IPR016163">
    <property type="entry name" value="Ald_DH_C"/>
</dbReference>
<accession>K6WVW7</accession>
<evidence type="ECO:0000256" key="2">
    <source>
        <dbReference type="ARBA" id="ARBA00023002"/>
    </source>
</evidence>
<evidence type="ECO:0000256" key="1">
    <source>
        <dbReference type="ARBA" id="ARBA00009986"/>
    </source>
</evidence>
<dbReference type="Gene3D" id="3.40.309.10">
    <property type="entry name" value="Aldehyde Dehydrogenase, Chain A, domain 2"/>
    <property type="match status" value="1"/>
</dbReference>
<keyword evidence="7" id="KW-1185">Reference proteome</keyword>
<keyword evidence="2 4" id="KW-0560">Oxidoreductase</keyword>
<dbReference type="InterPro" id="IPR016161">
    <property type="entry name" value="Ald_DH/histidinol_DH"/>
</dbReference>
<dbReference type="InterPro" id="IPR016162">
    <property type="entry name" value="Ald_DH_N"/>
</dbReference>
<gene>
    <name evidence="6" type="ORF">GORHZ_115_00480</name>
</gene>
<dbReference type="EMBL" id="BAHC01000115">
    <property type="protein sequence ID" value="GAB90694.1"/>
    <property type="molecule type" value="Genomic_DNA"/>
</dbReference>
<reference evidence="6 7" key="1">
    <citation type="submission" date="2012-08" db="EMBL/GenBank/DDBJ databases">
        <title>Whole genome shotgun sequence of Gordonia rhizosphera NBRC 16068.</title>
        <authorList>
            <person name="Takarada H."/>
            <person name="Isaki S."/>
            <person name="Hosoyama A."/>
            <person name="Tsuchikane K."/>
            <person name="Katsumata H."/>
            <person name="Baba S."/>
            <person name="Ohji S."/>
            <person name="Yamazaki S."/>
            <person name="Fujita N."/>
        </authorList>
    </citation>
    <scope>NUCLEOTIDE SEQUENCE [LARGE SCALE GENOMIC DNA]</scope>
    <source>
        <strain evidence="6 7">NBRC 16068</strain>
    </source>
</reference>
<comment type="caution">
    <text evidence="6">The sequence shown here is derived from an EMBL/GenBank/DDBJ whole genome shotgun (WGS) entry which is preliminary data.</text>
</comment>
<evidence type="ECO:0000313" key="7">
    <source>
        <dbReference type="Proteomes" id="UP000008363"/>
    </source>
</evidence>
<comment type="similarity">
    <text evidence="1 4">Belongs to the aldehyde dehydrogenase family.</text>
</comment>
<dbReference type="Proteomes" id="UP000008363">
    <property type="component" value="Unassembled WGS sequence"/>
</dbReference>
<dbReference type="GO" id="GO:0016620">
    <property type="term" value="F:oxidoreductase activity, acting on the aldehyde or oxo group of donors, NAD or NADP as acceptor"/>
    <property type="evidence" value="ECO:0007669"/>
    <property type="project" value="InterPro"/>
</dbReference>
<dbReference type="FunFam" id="3.40.309.10:FF:000012">
    <property type="entry name" value="Betaine aldehyde dehydrogenase"/>
    <property type="match status" value="1"/>
</dbReference>
<dbReference type="FunFam" id="3.40.605.10:FF:000007">
    <property type="entry name" value="NAD/NADP-dependent betaine aldehyde dehydrogenase"/>
    <property type="match status" value="1"/>
</dbReference>
<feature type="domain" description="Aldehyde dehydrogenase" evidence="5">
    <location>
        <begin position="28"/>
        <end position="492"/>
    </location>
</feature>
<evidence type="ECO:0000313" key="6">
    <source>
        <dbReference type="EMBL" id="GAB90694.1"/>
    </source>
</evidence>
<dbReference type="InterPro" id="IPR015590">
    <property type="entry name" value="Aldehyde_DH_dom"/>
</dbReference>
<organism evidence="6 7">
    <name type="scientific">Gordonia rhizosphera NBRC 16068</name>
    <dbReference type="NCBI Taxonomy" id="1108045"/>
    <lineage>
        <taxon>Bacteria</taxon>
        <taxon>Bacillati</taxon>
        <taxon>Actinomycetota</taxon>
        <taxon>Actinomycetes</taxon>
        <taxon>Mycobacteriales</taxon>
        <taxon>Gordoniaceae</taxon>
        <taxon>Gordonia</taxon>
    </lineage>
</organism>
<evidence type="ECO:0000256" key="4">
    <source>
        <dbReference type="RuleBase" id="RU003345"/>
    </source>
</evidence>
<dbReference type="Pfam" id="PF00171">
    <property type="entry name" value="Aldedh"/>
    <property type="match status" value="1"/>
</dbReference>
<dbReference type="SUPFAM" id="SSF53720">
    <property type="entry name" value="ALDH-like"/>
    <property type="match status" value="1"/>
</dbReference>
<evidence type="ECO:0000259" key="5">
    <source>
        <dbReference type="Pfam" id="PF00171"/>
    </source>
</evidence>
<protein>
    <submittedName>
        <fullName evidence="6">Putative 2-hydroxymuconic semialdehyde dehydrogenase</fullName>
    </submittedName>
</protein>
<dbReference type="InterPro" id="IPR029510">
    <property type="entry name" value="Ald_DH_CS_GLU"/>
</dbReference>
<dbReference type="eggNOG" id="COG1012">
    <property type="taxonomic scope" value="Bacteria"/>
</dbReference>
<sequence length="498" mass="53497">MTATDVDTANMTTSTPIEVRHLIGDQWKAASDGATFESRDPHDGALLATVARGTADDGAAAIDVARKAFDDGPWPQMPPKERAKILHAVADAVDDHREELAQMETRDGGKTITQSLHAEIPRVAHNFRFFADYVAMAANEAYPDGDLLSYVLYPPAGVVSAISPWNAPLMLATWKIAPALAFGNTAVLKPAPQTPLTANRFAEIALEAGLPAGVLNVVHGFGGEAVAGPLTSDPRVDRITFTGSSATGVKILQAAAANHTPVSAEMGGKSANIVFADADLDIAVPMSIRAIFGGNGQVCLSGSRLLVQNSIRDEFLERFADEARKLTVGDPKDPGTFMGPLIEQRHLDKVHGYVELAQEEGGKIITGGERLRDADHAGGFYYPPTVIAGLTNESRTAREEIFGPVETVLGFGTEEEALRITNDSPYGLAGMLFTQNLNRAHRMAARWKAGTVWINTFFERDLRLPFGGEGISGLGREGGQYSRDFFTEPRAVTIRLRH</sequence>
<dbReference type="Gene3D" id="3.40.605.10">
    <property type="entry name" value="Aldehyde Dehydrogenase, Chain A, domain 1"/>
    <property type="match status" value="1"/>
</dbReference>
<dbReference type="STRING" id="1108045.GORHZ_115_00480"/>
<evidence type="ECO:0000256" key="3">
    <source>
        <dbReference type="PROSITE-ProRule" id="PRU10007"/>
    </source>
</evidence>
<feature type="active site" evidence="3">
    <location>
        <position position="265"/>
    </location>
</feature>
<name>K6WVW7_9ACTN</name>
<dbReference type="CDD" id="cd07093">
    <property type="entry name" value="ALDH_F8_HMSADH"/>
    <property type="match status" value="1"/>
</dbReference>